<dbReference type="PROSITE" id="PS50916">
    <property type="entry name" value="RABBD"/>
    <property type="match status" value="1"/>
</dbReference>
<evidence type="ECO:0000313" key="2">
    <source>
        <dbReference type="EMBL" id="VDM33952.1"/>
    </source>
</evidence>
<sequence length="238" mass="26224">MSVVSGKHAGKPASVISSHQSGVAAAKFDNVSKQANKSSVNGSKTVPFNAVTIPSSVGKGRVLGDQEITEEEMEHLADVCRRYEMLQCQEDERIKNIRDKAISKEKARRGNTRYDEDHCALCGAAFMALFNPKSACSHCELYVCRNCVQKKLDPGGIICKVCFSECTNKARTGLWFTEKLQTAKKDGRVIAMAPTSALRASLNRKRRGNRSLFNYLIILTSSLSNEYLSSHPAEKSML</sequence>
<dbReference type="Proteomes" id="UP000274429">
    <property type="component" value="Unassembled WGS sequence"/>
</dbReference>
<dbReference type="GO" id="GO:0031267">
    <property type="term" value="F:small GTPase binding"/>
    <property type="evidence" value="ECO:0007669"/>
    <property type="project" value="InterPro"/>
</dbReference>
<dbReference type="InterPro" id="IPR051745">
    <property type="entry name" value="Intracell_Transport_Effector"/>
</dbReference>
<dbReference type="PANTHER" id="PTHR14555:SF3">
    <property type="entry name" value="RABBD DOMAIN-CONTAINING PROTEIN"/>
    <property type="match status" value="1"/>
</dbReference>
<dbReference type="AlphaFoldDB" id="A0A0R3X6S1"/>
<evidence type="ECO:0000313" key="4">
    <source>
        <dbReference type="WBParaSite" id="TTAC_0000921901-mRNA-1"/>
    </source>
</evidence>
<dbReference type="PANTHER" id="PTHR14555">
    <property type="entry name" value="MYELIN-ASSOCIATED OLIGODENDROCYTIC BASIC PROTEIN MOBP -RELATED"/>
    <property type="match status" value="1"/>
</dbReference>
<dbReference type="InterPro" id="IPR041282">
    <property type="entry name" value="FYVE_2"/>
</dbReference>
<evidence type="ECO:0000259" key="1">
    <source>
        <dbReference type="PROSITE" id="PS50916"/>
    </source>
</evidence>
<keyword evidence="3" id="KW-1185">Reference proteome</keyword>
<accession>A0A0R3X6S1</accession>
<dbReference type="InterPro" id="IPR011011">
    <property type="entry name" value="Znf_FYVE_PHD"/>
</dbReference>
<dbReference type="InterPro" id="IPR010911">
    <property type="entry name" value="Rab_BD"/>
</dbReference>
<dbReference type="SUPFAM" id="SSF57903">
    <property type="entry name" value="FYVE/PHD zinc finger"/>
    <property type="match status" value="1"/>
</dbReference>
<reference evidence="2 3" key="2">
    <citation type="submission" date="2018-11" db="EMBL/GenBank/DDBJ databases">
        <authorList>
            <consortium name="Pathogen Informatics"/>
        </authorList>
    </citation>
    <scope>NUCLEOTIDE SEQUENCE [LARGE SCALE GENOMIC DNA]</scope>
</reference>
<dbReference type="STRING" id="6205.A0A0R3X6S1"/>
<dbReference type="GO" id="GO:0006886">
    <property type="term" value="P:intracellular protein transport"/>
    <property type="evidence" value="ECO:0007669"/>
    <property type="project" value="InterPro"/>
</dbReference>
<proteinExistence type="predicted"/>
<feature type="domain" description="RabBD" evidence="1">
    <location>
        <begin position="62"/>
        <end position="179"/>
    </location>
</feature>
<gene>
    <name evidence="2" type="ORF">TTAC_LOCUS9204</name>
</gene>
<dbReference type="GO" id="GO:0017022">
    <property type="term" value="F:myosin binding"/>
    <property type="evidence" value="ECO:0007669"/>
    <property type="project" value="TreeGrafter"/>
</dbReference>
<dbReference type="WBParaSite" id="TTAC_0000921901-mRNA-1">
    <property type="protein sequence ID" value="TTAC_0000921901-mRNA-1"/>
    <property type="gene ID" value="TTAC_0000921901"/>
</dbReference>
<dbReference type="Pfam" id="PF02318">
    <property type="entry name" value="FYVE_2"/>
    <property type="match status" value="1"/>
</dbReference>
<protein>
    <submittedName>
        <fullName evidence="4">RabBD domain-containing protein</fullName>
    </submittedName>
</protein>
<dbReference type="EMBL" id="UYWX01020715">
    <property type="protein sequence ID" value="VDM33952.1"/>
    <property type="molecule type" value="Genomic_DNA"/>
</dbReference>
<dbReference type="OrthoDB" id="195679at2759"/>
<evidence type="ECO:0000313" key="3">
    <source>
        <dbReference type="Proteomes" id="UP000274429"/>
    </source>
</evidence>
<dbReference type="Gene3D" id="3.30.40.10">
    <property type="entry name" value="Zinc/RING finger domain, C3HC4 (zinc finger)"/>
    <property type="match status" value="1"/>
</dbReference>
<dbReference type="GO" id="GO:0003779">
    <property type="term" value="F:actin binding"/>
    <property type="evidence" value="ECO:0007669"/>
    <property type="project" value="TreeGrafter"/>
</dbReference>
<dbReference type="InterPro" id="IPR013083">
    <property type="entry name" value="Znf_RING/FYVE/PHD"/>
</dbReference>
<organism evidence="4">
    <name type="scientific">Hydatigena taeniaeformis</name>
    <name type="common">Feline tapeworm</name>
    <name type="synonym">Taenia taeniaeformis</name>
    <dbReference type="NCBI Taxonomy" id="6205"/>
    <lineage>
        <taxon>Eukaryota</taxon>
        <taxon>Metazoa</taxon>
        <taxon>Spiralia</taxon>
        <taxon>Lophotrochozoa</taxon>
        <taxon>Platyhelminthes</taxon>
        <taxon>Cestoda</taxon>
        <taxon>Eucestoda</taxon>
        <taxon>Cyclophyllidea</taxon>
        <taxon>Taeniidae</taxon>
        <taxon>Hydatigera</taxon>
    </lineage>
</organism>
<reference evidence="4" key="1">
    <citation type="submission" date="2017-02" db="UniProtKB">
        <authorList>
            <consortium name="WormBaseParasite"/>
        </authorList>
    </citation>
    <scope>IDENTIFICATION</scope>
</reference>
<dbReference type="GO" id="GO:0030864">
    <property type="term" value="C:cortical actin cytoskeleton"/>
    <property type="evidence" value="ECO:0007669"/>
    <property type="project" value="TreeGrafter"/>
</dbReference>
<name>A0A0R3X6S1_HYDTA</name>